<evidence type="ECO:0000256" key="18">
    <source>
        <dbReference type="ARBA" id="ARBA00023136"/>
    </source>
</evidence>
<keyword evidence="18" id="KW-0472">Membrane</keyword>
<keyword evidence="17" id="KW-0482">Metalloprotease</keyword>
<dbReference type="GO" id="GO:0005737">
    <property type="term" value="C:cytoplasm"/>
    <property type="evidence" value="ECO:0007669"/>
    <property type="project" value="TreeGrafter"/>
</dbReference>
<protein>
    <recommendedName>
        <fullName evidence="6">Aminopeptidase N</fullName>
        <ecNumber evidence="5">3.4.11.2</ecNumber>
    </recommendedName>
</protein>
<evidence type="ECO:0000256" key="15">
    <source>
        <dbReference type="ARBA" id="ARBA00022968"/>
    </source>
</evidence>
<feature type="domain" description="Aminopeptidase N-like N-terminal" evidence="28">
    <location>
        <begin position="1803"/>
        <end position="1993"/>
    </location>
</feature>
<evidence type="ECO:0000256" key="8">
    <source>
        <dbReference type="ARBA" id="ARBA00022622"/>
    </source>
</evidence>
<keyword evidence="9" id="KW-0645">Protease</keyword>
<dbReference type="FunFam" id="1.10.390.10:FF:000019">
    <property type="entry name" value="Aminopeptidase"/>
    <property type="match status" value="3"/>
</dbReference>
<reference evidence="30" key="1">
    <citation type="submission" date="2025-08" db="UniProtKB">
        <authorList>
            <consortium name="RefSeq"/>
        </authorList>
    </citation>
    <scope>IDENTIFICATION</scope>
    <source>
        <tissue evidence="30">Muscle</tissue>
    </source>
</reference>
<dbReference type="InterPro" id="IPR045357">
    <property type="entry name" value="Aminopeptidase_N-like_N"/>
</dbReference>
<feature type="binding site" evidence="23">
    <location>
        <position position="337"/>
    </location>
    <ligand>
        <name>Zn(2+)</name>
        <dbReference type="ChEBI" id="CHEBI:29105"/>
        <note>catalytic</note>
    </ligand>
</feature>
<keyword evidence="19" id="KW-1015">Disulfide bond</keyword>
<dbReference type="FunFam" id="2.60.40.1730:FF:000012">
    <property type="entry name" value="Aminopeptidase N"/>
    <property type="match status" value="3"/>
</dbReference>
<keyword evidence="13" id="KW-0378">Hydrolase</keyword>
<dbReference type="InterPro" id="IPR027268">
    <property type="entry name" value="Peptidase_M4/M1_CTD_sf"/>
</dbReference>
<dbReference type="Gene3D" id="2.60.40.1730">
    <property type="entry name" value="tricorn interacting facor f3 domain"/>
    <property type="match status" value="3"/>
</dbReference>
<keyword evidence="20" id="KW-0325">Glycoprotein</keyword>
<dbReference type="GO" id="GO:0016285">
    <property type="term" value="F:alanyl aminopeptidase activity"/>
    <property type="evidence" value="ECO:0007669"/>
    <property type="project" value="UniProtKB-EC"/>
</dbReference>
<dbReference type="Gene3D" id="2.60.40.1910">
    <property type="match status" value="3"/>
</dbReference>
<evidence type="ECO:0000256" key="17">
    <source>
        <dbReference type="ARBA" id="ARBA00023049"/>
    </source>
</evidence>
<comment type="similarity">
    <text evidence="4">Belongs to the peptidase M1 family.</text>
</comment>
<dbReference type="PRINTS" id="PR00756">
    <property type="entry name" value="ALADIPTASE"/>
</dbReference>
<dbReference type="Gene3D" id="1.10.390.10">
    <property type="entry name" value="Neutral Protease Domain 2"/>
    <property type="match status" value="3"/>
</dbReference>
<comment type="catalytic activity">
    <reaction evidence="1">
        <text>Release of an N-terminal amino acid, Xaa-|-Yaa- from a peptide, amide or arylamide. Xaa is preferably Ala, but may be most amino acids including Pro (slow action). When a terminal hydrophobic residue is followed by a prolyl residue, the two may be released as an intact Xaa-Pro dipeptide.</text>
        <dbReference type="EC" id="3.4.11.2"/>
    </reaction>
</comment>
<dbReference type="InterPro" id="IPR001930">
    <property type="entry name" value="Peptidase_M1"/>
</dbReference>
<feature type="binding site" evidence="23">
    <location>
        <position position="341"/>
    </location>
    <ligand>
        <name>Zn(2+)</name>
        <dbReference type="ChEBI" id="CHEBI:29105"/>
        <note>catalytic</note>
    </ligand>
</feature>
<feature type="domain" description="ERAP1-like C-terminal" evidence="27">
    <location>
        <begin position="568"/>
        <end position="888"/>
    </location>
</feature>
<dbReference type="Proteomes" id="UP000504631">
    <property type="component" value="Unplaced"/>
</dbReference>
<evidence type="ECO:0000256" key="9">
    <source>
        <dbReference type="ARBA" id="ARBA00022670"/>
    </source>
</evidence>
<dbReference type="GO" id="GO:0005615">
    <property type="term" value="C:extracellular space"/>
    <property type="evidence" value="ECO:0007669"/>
    <property type="project" value="TreeGrafter"/>
</dbReference>
<dbReference type="GO" id="GO:0006508">
    <property type="term" value="P:proteolysis"/>
    <property type="evidence" value="ECO:0007669"/>
    <property type="project" value="UniProtKB-KW"/>
</dbReference>
<evidence type="ECO:0000256" key="10">
    <source>
        <dbReference type="ARBA" id="ARBA00022692"/>
    </source>
</evidence>
<keyword evidence="16" id="KW-1133">Transmembrane helix</keyword>
<feature type="binding site" evidence="23">
    <location>
        <position position="360"/>
    </location>
    <ligand>
        <name>Zn(2+)</name>
        <dbReference type="ChEBI" id="CHEBI:29105"/>
        <note>catalytic</note>
    </ligand>
</feature>
<dbReference type="GO" id="GO:0043171">
    <property type="term" value="P:peptide catabolic process"/>
    <property type="evidence" value="ECO:0007669"/>
    <property type="project" value="TreeGrafter"/>
</dbReference>
<dbReference type="SUPFAM" id="SSF55486">
    <property type="entry name" value="Metalloproteases ('zincins'), catalytic domain"/>
    <property type="match status" value="3"/>
</dbReference>
<dbReference type="FunFam" id="1.25.50.20:FF:000001">
    <property type="entry name" value="Aminopeptidase"/>
    <property type="match status" value="3"/>
</dbReference>
<feature type="chain" id="PRO_5026854494" description="Aminopeptidase N" evidence="25">
    <location>
        <begin position="23"/>
        <end position="2701"/>
    </location>
</feature>
<name>A0A6J3KAY4_9HYME</name>
<evidence type="ECO:0000256" key="7">
    <source>
        <dbReference type="ARBA" id="ARBA00022475"/>
    </source>
</evidence>
<keyword evidence="7" id="KW-1003">Cell membrane</keyword>
<evidence type="ECO:0000256" key="14">
    <source>
        <dbReference type="ARBA" id="ARBA00022833"/>
    </source>
</evidence>
<comment type="subcellular location">
    <subcellularLocation>
        <location evidence="3">Cell membrane</location>
        <topology evidence="3">Lipid-anchor</topology>
        <topology evidence="3">GPI-anchor</topology>
    </subcellularLocation>
    <subcellularLocation>
        <location evidence="2">Membrane</location>
        <topology evidence="2">Single-pass type II membrane protein</topology>
    </subcellularLocation>
</comment>
<keyword evidence="29" id="KW-1185">Reference proteome</keyword>
<keyword evidence="12 25" id="KW-0732">Signal</keyword>
<feature type="domain" description="Aminopeptidase N-like N-terminal" evidence="28">
    <location>
        <begin position="52"/>
        <end position="235"/>
    </location>
</feature>
<evidence type="ECO:0000256" key="21">
    <source>
        <dbReference type="ARBA" id="ARBA00023288"/>
    </source>
</evidence>
<evidence type="ECO:0000259" key="27">
    <source>
        <dbReference type="Pfam" id="PF11838"/>
    </source>
</evidence>
<dbReference type="PANTHER" id="PTHR11533:SF290">
    <property type="entry name" value="AMINOPEPTIDASE"/>
    <property type="match status" value="1"/>
</dbReference>
<feature type="signal peptide" evidence="25">
    <location>
        <begin position="1"/>
        <end position="22"/>
    </location>
</feature>
<dbReference type="GO" id="GO:0070006">
    <property type="term" value="F:metalloaminopeptidase activity"/>
    <property type="evidence" value="ECO:0007669"/>
    <property type="project" value="TreeGrafter"/>
</dbReference>
<dbReference type="Pfam" id="PF01433">
    <property type="entry name" value="Peptidase_M1"/>
    <property type="match status" value="3"/>
</dbReference>
<evidence type="ECO:0000256" key="3">
    <source>
        <dbReference type="ARBA" id="ARBA00004609"/>
    </source>
</evidence>
<sequence length="2701" mass="313244">MNLFRDQFSIVVFFLLYARYQATNTVDKAEYAQDDTKEPTILDYRLPKTIIPTNYEIILIPKLKDNFEFKGIVHISAYLQKSTDTITLHHGRMQINLVTVTIDSEKEEITQIAYDNKTEKYEIKLSKVLSAGTNITINFEYVSALRDDMTGFYKSSYVDANGKIRWLASTQFQTTHARHAFPCFDEPSFKATYIVRILRPAEYSCLSNMPLNRSIEANETFWDEFKQSIPMSTYLVAFIISDFSPVKVDNFKVWAKPNAIDQAKYALNIGMQGLDYLSKRFKQNYQISKMDMVAVPDFSAGAMENWGLITYRESRLLYDEHSTSDVAKQSIASVIIHELTHMWFGNMVTPEWWSYLWLSEAFARYFQYFGTAQIEKSWNMEDQFLVEQHQTALAADAIESSQPMTRNVTNSSQISGVGDTITYNKGASILRMMNLVFGSDVFDATLQNYLNNNAEKKVARPQNLWSELQAEINRNNIQLGTSVEQIMSTWTEQAGFPVVKVFIENGQATLQQERFLLRNMKSTPINVKWWIPITWTTQENMNFNQVNVAYWLKHEGERTIKLNKSSGWVIFNVQSAGFYRVNYDNASWYRIINVLNSKNYQNIHVLNRAALVDDLLNLARAGLLNYRTTLDGLQYITRERNYLPFKAAFSGITYLDQRLSGDNEYYKHFKEFVLILIKDVYKDIGYVDRPSDDRLTVLLRGELNKWACNYGHETCVQTFTRMFQQWAKYNITIKPNQRPVAYCMGVKYGTKEDWEFLWDKYNNSNSATEQVVILEALGCTEDVVLLEKYLLYALKNFEEGRIRMQDNSAVFSAVHSSSAFGAEFVLNFVAKHSTEMIKFYNGTETISSILSSASKRFSTQKLVDKFENLIKQRQAEFKNILNSLNNSLELAKYELSWLKKYTRPIMSWVIDFNDKHRPDTDYYRLPTSITPNSYSIWITTDLSELDNFTFKGSVKIKATVTNKTKNITLHSAGLIHENISIVVDGQNVVIVKIDIYEKYDFLVIELGKELQVGQKLLTTIEYRGYLNEKDMRGFYRSSYIDEDGQTRWLAATHMEPVGARKMFPCFDEPAMKANFTMNVLLPQNYTAISNMPVEYVYQNQNTTKTIIFKETPKMSTYLVALIISDFVSVKDAGEIHGVWARRNAIEDGKYALSVMTPLVNFYEIAVNISYQLPKLDMVALPDFVSGAMENWGLLTYKERNILYDHDLSTTASKQSIVNVISHEIAHQWFGNLVSPKWWKYIWLNEGFARYFQYFGTEHVKLNKWSLEAQFVVEQLHSAFETDCSISTHAMTHDVWSPTQIRGIFDSISYAKAASVIRMIEKVLGRRPFYAALANYLKKRQYDVATPDDLIDAIREEVKDQKIKDSIPDIINSWTTQPGYPVVHANIDNNRLTLRQQRFFLNPEESSTDHIWYIPISWTNLNDSDFQDTKPKYWFKSVQESIILPSSDFYLLNIQQSGYYRVNYAPDNWKDIIKFLKSDRFNIIHEINRAALIDDLLNLGRAGYVDYPTVLSATQYLSKETNYIPWRAFFNGLTYLHKQFEGKEGYKAFVRYLSSLLTPVYNKLGFEDKENDDHITLLFRSHIRKWACQVNIANCKSRALSYFNSWTNNEITMASFPPNIRSVSYCTVAEQNDPESWNRLWALYSDTTFSAQKLIILQSLACATKDEFLDQLLHTVLSDKQVRFEDSSSVFTSVINSGPKGVEFVINFIVKNYEKMISYFQQISSVNSIVNAIGKRVFTNKIYAKYVELLNFLDKKQPMENFKAFSDYAKHELKWGQENIPGIFQWIEEQYPSMNYRLPISFSPLRYNITLSPYFAENNFIFTGRVQIEMERNVDYISHIVLHSSKLEITGLSLQPKNSTSNNENSVCGLRQNYDTETLTIFMKRFIQPNELVLDITFTGKLNDNMEGFYRSYYITDEGNIRWLAATQFEATYARQAFPCFDEPAFKAKFVINMERPKDYKVLSNMPRNSLIPLTTSDRVVETFKETVSMSTYLVAFVVSDFDPMVNAYLSVNIWGRPNIVQKDYLAQIAARRILDYLQMETNHEYTLPKLDLVGIPDFSMGAMENWGLATFREYGLFYDKKVTSVKQRVYIITIIAHEIAHMMYGNLVTCDWWEHLWLNEGFAEYMQWRLAEMFESDFGYNDLFVVDELQPAMEEDALLSTHPMNNAVTTPDEIEKIFDAITYGKSASVIRMIQKSLKPETFKEAMYLYLDRHKYRTATPNDLWKAFDDAMMKTNDLNPWLNMSNFMSGWTNTRGYPVVSAKSEEHAIILSQKNFFTPEIFEEFWIPITMTTASKLNFSVTTADIWLQGFPITIPYNSQEEWFILNIQQSGYYRVNYDTKSWNRLINALKSANHTLIHVTNRAQVIDDLLNLARADWITYGLALNGTTYLLKEQDYIPWKAFFSGMNFLLQRYQGNHGESMLKEYIRLLAADRFEKLDFEDNNEEEFRMDQLNKDLILSWMCKLNHTECVDKSIHLFAKWRGNDTYTISPNARTAVYCTAIRSGSLAEWEFLWDQYLKTDFASEKKVILEALGCSMDKEVLNSYIEHALTYNYTSNIRKQDVSTVLASVYNSGKFGVDVMLDYLVNNYEKIYNFYEDWDGVEELISKLASHISVKDQITKLNELSIKVGNITNIVVSIKAANTSASSNLQWYRNHSSVINDWLSEIIPVMRDANPAPTVVANNLSIISMTVFSLIAYIMSQ</sequence>
<evidence type="ECO:0000256" key="6">
    <source>
        <dbReference type="ARBA" id="ARBA00015611"/>
    </source>
</evidence>
<proteinExistence type="inferred from homology"/>
<feature type="domain" description="Peptidase M1 membrane alanine aminopeptidase" evidence="26">
    <location>
        <begin position="1150"/>
        <end position="1373"/>
    </location>
</feature>
<evidence type="ECO:0000259" key="28">
    <source>
        <dbReference type="Pfam" id="PF17900"/>
    </source>
</evidence>
<evidence type="ECO:0000256" key="12">
    <source>
        <dbReference type="ARBA" id="ARBA00022729"/>
    </source>
</evidence>
<dbReference type="InterPro" id="IPR024571">
    <property type="entry name" value="ERAP1-like_C_dom"/>
</dbReference>
<evidence type="ECO:0000256" key="2">
    <source>
        <dbReference type="ARBA" id="ARBA00004606"/>
    </source>
</evidence>
<dbReference type="InterPro" id="IPR050344">
    <property type="entry name" value="Peptidase_M1_aminopeptidases"/>
</dbReference>
<evidence type="ECO:0000256" key="22">
    <source>
        <dbReference type="PIRSR" id="PIRSR634016-1"/>
    </source>
</evidence>
<feature type="domain" description="Peptidase M1 membrane alanine aminopeptidase" evidence="26">
    <location>
        <begin position="265"/>
        <end position="490"/>
    </location>
</feature>
<dbReference type="InterPro" id="IPR042097">
    <property type="entry name" value="Aminopeptidase_N-like_N_sf"/>
</dbReference>
<evidence type="ECO:0000256" key="19">
    <source>
        <dbReference type="ARBA" id="ARBA00023157"/>
    </source>
</evidence>
<dbReference type="PANTHER" id="PTHR11533">
    <property type="entry name" value="PROTEASE M1 ZINC METALLOPROTEASE"/>
    <property type="match status" value="1"/>
</dbReference>
<dbReference type="SUPFAM" id="SSF63737">
    <property type="entry name" value="Leukotriene A4 hydrolase N-terminal domain"/>
    <property type="match status" value="3"/>
</dbReference>
<dbReference type="CDD" id="cd09601">
    <property type="entry name" value="M1_APN-Q_like"/>
    <property type="match status" value="3"/>
</dbReference>
<dbReference type="GO" id="GO:0042277">
    <property type="term" value="F:peptide binding"/>
    <property type="evidence" value="ECO:0007669"/>
    <property type="project" value="TreeGrafter"/>
</dbReference>
<dbReference type="Pfam" id="PF17900">
    <property type="entry name" value="Peptidase_M1_N"/>
    <property type="match status" value="3"/>
</dbReference>
<dbReference type="Gene3D" id="1.25.50.20">
    <property type="match status" value="3"/>
</dbReference>
<dbReference type="GO" id="GO:0098552">
    <property type="term" value="C:side of membrane"/>
    <property type="evidence" value="ECO:0007669"/>
    <property type="project" value="UniProtKB-KW"/>
</dbReference>
<evidence type="ECO:0000256" key="1">
    <source>
        <dbReference type="ARBA" id="ARBA00000098"/>
    </source>
</evidence>
<dbReference type="InterPro" id="IPR034016">
    <property type="entry name" value="M1_APN-typ"/>
</dbReference>
<keyword evidence="14 23" id="KW-0862">Zinc</keyword>
<keyword evidence="10" id="KW-0812">Transmembrane</keyword>
<evidence type="ECO:0000256" key="4">
    <source>
        <dbReference type="ARBA" id="ARBA00010136"/>
    </source>
</evidence>
<gene>
    <name evidence="30" type="primary">LOC117233796</name>
</gene>
<comment type="cofactor">
    <cofactor evidence="23">
        <name>Zn(2+)</name>
        <dbReference type="ChEBI" id="CHEBI:29105"/>
    </cofactor>
    <text evidence="23">Binds 1 zinc ion per subunit.</text>
</comment>
<evidence type="ECO:0000256" key="16">
    <source>
        <dbReference type="ARBA" id="ARBA00022989"/>
    </source>
</evidence>
<dbReference type="RefSeq" id="XP_033350273.1">
    <property type="nucleotide sequence ID" value="XM_033494382.1"/>
</dbReference>
<evidence type="ECO:0000313" key="29">
    <source>
        <dbReference type="Proteomes" id="UP000504631"/>
    </source>
</evidence>
<keyword evidence="11 23" id="KW-0479">Metal-binding</keyword>
<evidence type="ECO:0000256" key="5">
    <source>
        <dbReference type="ARBA" id="ARBA00012564"/>
    </source>
</evidence>
<keyword evidence="8" id="KW-0336">GPI-anchor</keyword>
<evidence type="ECO:0000259" key="26">
    <source>
        <dbReference type="Pfam" id="PF01433"/>
    </source>
</evidence>
<dbReference type="GeneID" id="117233796"/>
<feature type="domain" description="ERAP1-like C-terminal" evidence="27">
    <location>
        <begin position="2322"/>
        <end position="2623"/>
    </location>
</feature>
<dbReference type="KEGG" id="bvk:117233796"/>
<feature type="active site" description="Proton acceptor" evidence="22">
    <location>
        <position position="338"/>
    </location>
</feature>
<accession>A0A6J3KAY4</accession>
<feature type="domain" description="ERAP1-like C-terminal" evidence="27">
    <location>
        <begin position="1448"/>
        <end position="1755"/>
    </location>
</feature>
<dbReference type="InterPro" id="IPR014782">
    <property type="entry name" value="Peptidase_M1_dom"/>
</dbReference>
<feature type="domain" description="Peptidase M1 membrane alanine aminopeptidase" evidence="26">
    <location>
        <begin position="2030"/>
        <end position="2250"/>
    </location>
</feature>
<evidence type="ECO:0000256" key="11">
    <source>
        <dbReference type="ARBA" id="ARBA00022723"/>
    </source>
</evidence>
<evidence type="ECO:0000256" key="23">
    <source>
        <dbReference type="PIRSR" id="PIRSR634016-3"/>
    </source>
</evidence>
<evidence type="ECO:0000256" key="20">
    <source>
        <dbReference type="ARBA" id="ARBA00023180"/>
    </source>
</evidence>
<keyword evidence="30" id="KW-0031">Aminopeptidase</keyword>
<evidence type="ECO:0000313" key="30">
    <source>
        <dbReference type="RefSeq" id="XP_033350273.1"/>
    </source>
</evidence>
<evidence type="ECO:0000256" key="25">
    <source>
        <dbReference type="SAM" id="SignalP"/>
    </source>
</evidence>
<dbReference type="FunFam" id="2.60.40.1910:FF:000008">
    <property type="entry name" value="Aminopeptidase"/>
    <property type="match status" value="2"/>
</dbReference>
<feature type="domain" description="Aminopeptidase N-like N-terminal" evidence="28">
    <location>
        <begin position="931"/>
        <end position="1118"/>
    </location>
</feature>
<dbReference type="GO" id="GO:0005886">
    <property type="term" value="C:plasma membrane"/>
    <property type="evidence" value="ECO:0007669"/>
    <property type="project" value="UniProtKB-SubCell"/>
</dbReference>
<keyword evidence="15" id="KW-0735">Signal-anchor</keyword>
<keyword evidence="21" id="KW-0449">Lipoprotein</keyword>
<organism evidence="29 30">
    <name type="scientific">Bombus vosnesenskii</name>
    <dbReference type="NCBI Taxonomy" id="207650"/>
    <lineage>
        <taxon>Eukaryota</taxon>
        <taxon>Metazoa</taxon>
        <taxon>Ecdysozoa</taxon>
        <taxon>Arthropoda</taxon>
        <taxon>Hexapoda</taxon>
        <taxon>Insecta</taxon>
        <taxon>Pterygota</taxon>
        <taxon>Neoptera</taxon>
        <taxon>Endopterygota</taxon>
        <taxon>Hymenoptera</taxon>
        <taxon>Apocrita</taxon>
        <taxon>Aculeata</taxon>
        <taxon>Apoidea</taxon>
        <taxon>Anthophila</taxon>
        <taxon>Apidae</taxon>
        <taxon>Bombus</taxon>
        <taxon>Pyrobombus</taxon>
    </lineage>
</organism>
<dbReference type="Pfam" id="PF11838">
    <property type="entry name" value="ERAP1_C"/>
    <property type="match status" value="3"/>
</dbReference>
<dbReference type="EC" id="3.4.11.2" evidence="5"/>
<evidence type="ECO:0000256" key="24">
    <source>
        <dbReference type="PIRSR" id="PIRSR634016-4"/>
    </source>
</evidence>
<dbReference type="GO" id="GO:0008270">
    <property type="term" value="F:zinc ion binding"/>
    <property type="evidence" value="ECO:0007669"/>
    <property type="project" value="InterPro"/>
</dbReference>
<evidence type="ECO:0000256" key="13">
    <source>
        <dbReference type="ARBA" id="ARBA00022801"/>
    </source>
</evidence>
<feature type="site" description="Transition state stabilizer" evidence="24">
    <location>
        <position position="423"/>
    </location>
</feature>